<accession>F4LIW7</accession>
<keyword evidence="9" id="KW-0969">Cilium</keyword>
<dbReference type="NCBIfam" id="TIGR02492">
    <property type="entry name" value="flgK_ends"/>
    <property type="match status" value="1"/>
</dbReference>
<evidence type="ECO:0000256" key="6">
    <source>
        <dbReference type="ARBA" id="ARBA00023143"/>
    </source>
</evidence>
<evidence type="ECO:0000313" key="9">
    <source>
        <dbReference type="EMBL" id="AEE17276.1"/>
    </source>
</evidence>
<dbReference type="InterPro" id="IPR053927">
    <property type="entry name" value="FlgK_helical"/>
</dbReference>
<protein>
    <recommendedName>
        <fullName evidence="4">Flagellar hook-associated protein 1</fullName>
    </recommendedName>
</protein>
<dbReference type="HOGENOM" id="CLU_012762_1_1_12"/>
<dbReference type="STRING" id="906968.Trebr_1856"/>
<evidence type="ECO:0000259" key="8">
    <source>
        <dbReference type="Pfam" id="PF22638"/>
    </source>
</evidence>
<dbReference type="GO" id="GO:0044780">
    <property type="term" value="P:bacterial-type flagellum assembly"/>
    <property type="evidence" value="ECO:0007669"/>
    <property type="project" value="InterPro"/>
</dbReference>
<dbReference type="EMBL" id="CP002696">
    <property type="protein sequence ID" value="AEE17276.1"/>
    <property type="molecule type" value="Genomic_DNA"/>
</dbReference>
<dbReference type="GO" id="GO:0005576">
    <property type="term" value="C:extracellular region"/>
    <property type="evidence" value="ECO:0007669"/>
    <property type="project" value="UniProtKB-SubCell"/>
</dbReference>
<dbReference type="RefSeq" id="WP_013758980.1">
    <property type="nucleotide sequence ID" value="NC_015500.1"/>
</dbReference>
<evidence type="ECO:0000313" key="10">
    <source>
        <dbReference type="Proteomes" id="UP000006546"/>
    </source>
</evidence>
<comment type="subcellular location">
    <subcellularLocation>
        <location evidence="1">Bacterial flagellum</location>
    </subcellularLocation>
    <subcellularLocation>
        <location evidence="2">Secreted</location>
    </subcellularLocation>
</comment>
<dbReference type="OrthoDB" id="9802553at2"/>
<comment type="similarity">
    <text evidence="3">Belongs to the flagella basal body rod proteins family.</text>
</comment>
<dbReference type="GO" id="GO:0005198">
    <property type="term" value="F:structural molecule activity"/>
    <property type="evidence" value="ECO:0007669"/>
    <property type="project" value="InterPro"/>
</dbReference>
<keyword evidence="10" id="KW-1185">Reference proteome</keyword>
<feature type="domain" description="Flagellar hook-associated protein FlgK helical" evidence="8">
    <location>
        <begin position="104"/>
        <end position="330"/>
    </location>
</feature>
<sequence length="629" mass="68223">MASSFAGIEMGKRSLMAQSQSISTAGHNISNASTEGYSRQRVQLRQFDPIYRPDLSRAETAGQIGQGVTAESISRVRDELLDSRITAQSNQESYWSTREKYYVMLEQIYNEPNDVSIRSNMDMFWQSWQELSLYPESQAARQSIVTRAGSLTNSIQQRFNSLSGIGTLLNGDIEATVDQVNDYARQIAALNSEIVRSRAMGDNPNDLLDRRDLMVDKLSSLVNITTDQRDPDEFMVHIDGRVLVQGNSARSFDVIPLTDNDGYSKVVWSDTGNDAAISGGSLGALIELRDSDVRSELQNLNTMTMNFADLVNDVHRNAIGANGTTGLDFFTQQPFVTNTAGNYDRNGDGEADTSYIFRISGTNALDPQEQIGLRGSITLSGKTGTVSVPYYPTDTVEAVVSRINDSDGEVKAYLDRNGNLVLKATTAQAQENPDFVIRHVEDSSHFLAGYAGILQGSGPENAYDFARPDSVDVLNGAGTGGGAQYAVSPVLNPSAYIAVNPAITGDVLSVASSFPGASGYGENGDGRAASAIAAIRNSNVMIGRYRTLDDYFAESVTNVALKGEQAEINMLSQNSILADLRTLRDSISGVNVDEELADIIKFQHGYNAAAKFITVMDELLDTVINRLGV</sequence>
<evidence type="ECO:0000256" key="5">
    <source>
        <dbReference type="ARBA" id="ARBA00022525"/>
    </source>
</evidence>
<evidence type="ECO:0000256" key="1">
    <source>
        <dbReference type="ARBA" id="ARBA00004365"/>
    </source>
</evidence>
<name>F4LIW7_TREBD</name>
<dbReference type="AlphaFoldDB" id="F4LIW7"/>
<dbReference type="GO" id="GO:0009424">
    <property type="term" value="C:bacterial-type flagellum hook"/>
    <property type="evidence" value="ECO:0007669"/>
    <property type="project" value="InterPro"/>
</dbReference>
<dbReference type="InterPro" id="IPR010810">
    <property type="entry name" value="Flagellin_hook_IN_motif"/>
</dbReference>
<dbReference type="Pfam" id="PF06429">
    <property type="entry name" value="Flg_bbr_C"/>
    <property type="match status" value="1"/>
</dbReference>
<evidence type="ECO:0000256" key="2">
    <source>
        <dbReference type="ARBA" id="ARBA00004613"/>
    </source>
</evidence>
<organism evidence="9 10">
    <name type="scientific">Treponema brennaborense (strain DSM 12168 / CIP 105900 / DD5/3)</name>
    <dbReference type="NCBI Taxonomy" id="906968"/>
    <lineage>
        <taxon>Bacteria</taxon>
        <taxon>Pseudomonadati</taxon>
        <taxon>Spirochaetota</taxon>
        <taxon>Spirochaetia</taxon>
        <taxon>Spirochaetales</taxon>
        <taxon>Treponemataceae</taxon>
        <taxon>Treponema</taxon>
    </lineage>
</organism>
<dbReference type="Pfam" id="PF07196">
    <property type="entry name" value="Flagellin_IN"/>
    <property type="match status" value="1"/>
</dbReference>
<evidence type="ECO:0000259" key="7">
    <source>
        <dbReference type="Pfam" id="PF06429"/>
    </source>
</evidence>
<feature type="domain" description="Flagellar basal-body/hook protein C-terminal" evidence="7">
    <location>
        <begin position="587"/>
        <end position="625"/>
    </location>
</feature>
<dbReference type="InterPro" id="IPR010930">
    <property type="entry name" value="Flg_bb/hook_C_dom"/>
</dbReference>
<dbReference type="Pfam" id="PF22638">
    <property type="entry name" value="FlgK_D1"/>
    <property type="match status" value="1"/>
</dbReference>
<reference evidence="10" key="1">
    <citation type="submission" date="2011-04" db="EMBL/GenBank/DDBJ databases">
        <title>The complete genome of Treponema brennaborense DSM 12168.</title>
        <authorList>
            <person name="Lucas S."/>
            <person name="Han J."/>
            <person name="Lapidus A."/>
            <person name="Bruce D."/>
            <person name="Goodwin L."/>
            <person name="Pitluck S."/>
            <person name="Peters L."/>
            <person name="Kyrpides N."/>
            <person name="Mavromatis K."/>
            <person name="Ivanova N."/>
            <person name="Mikhailova N."/>
            <person name="Pagani I."/>
            <person name="Teshima H."/>
            <person name="Detter J.C."/>
            <person name="Tapia R."/>
            <person name="Han C."/>
            <person name="Land M."/>
            <person name="Hauser L."/>
            <person name="Markowitz V."/>
            <person name="Cheng J.-F."/>
            <person name="Hugenholtz P."/>
            <person name="Woyke T."/>
            <person name="Wu D."/>
            <person name="Gronow S."/>
            <person name="Wellnitz S."/>
            <person name="Brambilla E."/>
            <person name="Klenk H.-P."/>
            <person name="Eisen J.A."/>
        </authorList>
    </citation>
    <scope>NUCLEOTIDE SEQUENCE [LARGE SCALE GENOMIC DNA]</scope>
    <source>
        <strain evidence="10">DSM 12168 / CIP 105900 / DD5/3</strain>
    </source>
</reference>
<keyword evidence="6" id="KW-0975">Bacterial flagellum</keyword>
<dbReference type="KEGG" id="tbe:Trebr_1856"/>
<dbReference type="PANTHER" id="PTHR30033">
    <property type="entry name" value="FLAGELLAR HOOK-ASSOCIATED PROTEIN 1"/>
    <property type="match status" value="1"/>
</dbReference>
<dbReference type="eggNOG" id="COG1256">
    <property type="taxonomic scope" value="Bacteria"/>
</dbReference>
<keyword evidence="9" id="KW-0966">Cell projection</keyword>
<evidence type="ECO:0000256" key="3">
    <source>
        <dbReference type="ARBA" id="ARBA00009677"/>
    </source>
</evidence>
<dbReference type="PANTHER" id="PTHR30033:SF1">
    <property type="entry name" value="FLAGELLAR HOOK-ASSOCIATED PROTEIN 1"/>
    <property type="match status" value="1"/>
</dbReference>
<keyword evidence="5" id="KW-0964">Secreted</keyword>
<dbReference type="SUPFAM" id="SSF64518">
    <property type="entry name" value="Phase 1 flagellin"/>
    <property type="match status" value="1"/>
</dbReference>
<gene>
    <name evidence="9" type="ordered locus">Trebr_1856</name>
</gene>
<evidence type="ECO:0000256" key="4">
    <source>
        <dbReference type="ARBA" id="ARBA00016244"/>
    </source>
</evidence>
<dbReference type="InterPro" id="IPR002371">
    <property type="entry name" value="FlgK"/>
</dbReference>
<dbReference type="Proteomes" id="UP000006546">
    <property type="component" value="Chromosome"/>
</dbReference>
<proteinExistence type="inferred from homology"/>
<keyword evidence="9" id="KW-0282">Flagellum</keyword>
<dbReference type="PRINTS" id="PR01005">
    <property type="entry name" value="FLGHOOKAP1"/>
</dbReference>